<organism evidence="2 3">
    <name type="scientific">Tychonema bourrellyi FEM_GT703</name>
    <dbReference type="NCBI Taxonomy" id="2040638"/>
    <lineage>
        <taxon>Bacteria</taxon>
        <taxon>Bacillati</taxon>
        <taxon>Cyanobacteriota</taxon>
        <taxon>Cyanophyceae</taxon>
        <taxon>Oscillatoriophycideae</taxon>
        <taxon>Oscillatoriales</taxon>
        <taxon>Microcoleaceae</taxon>
        <taxon>Tychonema</taxon>
    </lineage>
</organism>
<evidence type="ECO:0000313" key="2">
    <source>
        <dbReference type="EMBL" id="PHX54543.1"/>
    </source>
</evidence>
<dbReference type="Gene3D" id="2.40.50.140">
    <property type="entry name" value="Nucleic acid-binding proteins"/>
    <property type="match status" value="1"/>
</dbReference>
<dbReference type="Pfam" id="PF00575">
    <property type="entry name" value="S1"/>
    <property type="match status" value="1"/>
</dbReference>
<dbReference type="InterPro" id="IPR003029">
    <property type="entry name" value="S1_domain"/>
</dbReference>
<dbReference type="Proteomes" id="UP000226442">
    <property type="component" value="Unassembled WGS sequence"/>
</dbReference>
<dbReference type="SUPFAM" id="SSF50249">
    <property type="entry name" value="Nucleic acid-binding proteins"/>
    <property type="match status" value="1"/>
</dbReference>
<dbReference type="SMART" id="SM00316">
    <property type="entry name" value="S1"/>
    <property type="match status" value="1"/>
</dbReference>
<name>A0A2G4EYD7_9CYAN</name>
<dbReference type="OrthoDB" id="572968at2"/>
<dbReference type="AlphaFoldDB" id="A0A2G4EYD7"/>
<comment type="caution">
    <text evidence="2">The sequence shown here is derived from an EMBL/GenBank/DDBJ whole genome shotgun (WGS) entry which is preliminary data.</text>
</comment>
<proteinExistence type="predicted"/>
<sequence>MVNEQSWEEIKESLKVGTKLKGVVTKHWPFGIFVALPGIKFTGIVELGNFKDEGFMTRDEYPAVGSSVDVVVLAFKETGQQIWLGMKPSQFNQSK</sequence>
<dbReference type="InterPro" id="IPR012340">
    <property type="entry name" value="NA-bd_OB-fold"/>
</dbReference>
<accession>A0A2G4EYD7</accession>
<protein>
    <submittedName>
        <fullName evidence="2">RNA-binding protein</fullName>
    </submittedName>
</protein>
<feature type="domain" description="S1 motif" evidence="1">
    <location>
        <begin position="17"/>
        <end position="87"/>
    </location>
</feature>
<dbReference type="GO" id="GO:0003676">
    <property type="term" value="F:nucleic acid binding"/>
    <property type="evidence" value="ECO:0007669"/>
    <property type="project" value="InterPro"/>
</dbReference>
<dbReference type="EMBL" id="NXIB02000093">
    <property type="protein sequence ID" value="PHX54543.1"/>
    <property type="molecule type" value="Genomic_DNA"/>
</dbReference>
<keyword evidence="3" id="KW-1185">Reference proteome</keyword>
<dbReference type="PROSITE" id="PS50126">
    <property type="entry name" value="S1"/>
    <property type="match status" value="1"/>
</dbReference>
<reference evidence="2" key="1">
    <citation type="submission" date="2017-10" db="EMBL/GenBank/DDBJ databases">
        <title>Draft genome sequence of the planktic cyanobacteria Tychonema bourrellyi isolated from alpine lentic freshwater.</title>
        <authorList>
            <person name="Tett A."/>
            <person name="Armanini F."/>
            <person name="Asnicar F."/>
            <person name="Boscaini A."/>
            <person name="Pasolli E."/>
            <person name="Zolfo M."/>
            <person name="Donati C."/>
            <person name="Salmaso N."/>
            <person name="Segata N."/>
        </authorList>
    </citation>
    <scope>NUCLEOTIDE SEQUENCE</scope>
    <source>
        <strain evidence="2">FEM_GT703</strain>
    </source>
</reference>
<evidence type="ECO:0000313" key="3">
    <source>
        <dbReference type="Proteomes" id="UP000226442"/>
    </source>
</evidence>
<gene>
    <name evidence="2" type="ORF">CP500_015595</name>
</gene>
<evidence type="ECO:0000259" key="1">
    <source>
        <dbReference type="PROSITE" id="PS50126"/>
    </source>
</evidence>